<evidence type="ECO:0000256" key="1">
    <source>
        <dbReference type="ARBA" id="ARBA00023224"/>
    </source>
</evidence>
<keyword evidence="1" id="KW-0807">Transducer</keyword>
<name>A0A0W8E313_9ZZZZ</name>
<dbReference type="EMBL" id="LNQE01001912">
    <property type="protein sequence ID" value="KUG02723.1"/>
    <property type="molecule type" value="Genomic_DNA"/>
</dbReference>
<dbReference type="InterPro" id="IPR004089">
    <property type="entry name" value="MCPsignal_dom"/>
</dbReference>
<organism evidence="3">
    <name type="scientific">hydrocarbon metagenome</name>
    <dbReference type="NCBI Taxonomy" id="938273"/>
    <lineage>
        <taxon>unclassified sequences</taxon>
        <taxon>metagenomes</taxon>
        <taxon>ecological metagenomes</taxon>
    </lineage>
</organism>
<dbReference type="InterPro" id="IPR036291">
    <property type="entry name" value="NAD(P)-bd_dom_sf"/>
</dbReference>
<dbReference type="SUPFAM" id="SSF58104">
    <property type="entry name" value="Methyl-accepting chemotaxis protein (MCP) signaling domain"/>
    <property type="match status" value="1"/>
</dbReference>
<dbReference type="AlphaFoldDB" id="A0A0W8E313"/>
<evidence type="ECO:0000259" key="2">
    <source>
        <dbReference type="PROSITE" id="PS50111"/>
    </source>
</evidence>
<dbReference type="GO" id="GO:0007165">
    <property type="term" value="P:signal transduction"/>
    <property type="evidence" value="ECO:0007669"/>
    <property type="project" value="UniProtKB-KW"/>
</dbReference>
<dbReference type="PANTHER" id="PTHR32089:SF112">
    <property type="entry name" value="LYSOZYME-LIKE PROTEIN-RELATED"/>
    <property type="match status" value="1"/>
</dbReference>
<dbReference type="Gene3D" id="1.10.287.950">
    <property type="entry name" value="Methyl-accepting chemotaxis protein"/>
    <property type="match status" value="1"/>
</dbReference>
<dbReference type="GO" id="GO:0016020">
    <property type="term" value="C:membrane"/>
    <property type="evidence" value="ECO:0007669"/>
    <property type="project" value="InterPro"/>
</dbReference>
<proteinExistence type="predicted"/>
<accession>A0A0W8E313</accession>
<sequence>MTNIIIVGAGQGGSSILKALQGIEGIRVIGICDANPSAPGMLLGKELGVKNYTDLNSVFSLANCDLIIEATGSSKVQEIITAGKKDHTAVVDSHGANLMMTLVESREVMMGKLHNEAVKLSEMSNDLSATMQKVTRAMEEVAAYANEVSQKGDDLVDYADEAVERLNETGEVLSIINFTATQTKLLGFNAAIEAARSGEHGKGFAVVADEVRKLAVESTVSVGKISDILKNIEDSVKTIADGVNDAGTTIRKQAEQTQAVSSSIQQVEAMAQELTALAHSLADLA</sequence>
<dbReference type="Gene3D" id="3.40.50.720">
    <property type="entry name" value="NAD(P)-binding Rossmann-like Domain"/>
    <property type="match status" value="1"/>
</dbReference>
<dbReference type="SMART" id="SM00283">
    <property type="entry name" value="MA"/>
    <property type="match status" value="1"/>
</dbReference>
<evidence type="ECO:0000313" key="3">
    <source>
        <dbReference type="EMBL" id="KUG02723.1"/>
    </source>
</evidence>
<dbReference type="PROSITE" id="PS50111">
    <property type="entry name" value="CHEMOTAXIS_TRANSDUC_2"/>
    <property type="match status" value="1"/>
</dbReference>
<dbReference type="Pfam" id="PF00015">
    <property type="entry name" value="MCPsignal"/>
    <property type="match status" value="1"/>
</dbReference>
<protein>
    <submittedName>
        <fullName evidence="3">Methyl-accepting chemotaxis protein</fullName>
    </submittedName>
</protein>
<dbReference type="SUPFAM" id="SSF51735">
    <property type="entry name" value="NAD(P)-binding Rossmann-fold domains"/>
    <property type="match status" value="1"/>
</dbReference>
<comment type="caution">
    <text evidence="3">The sequence shown here is derived from an EMBL/GenBank/DDBJ whole genome shotgun (WGS) entry which is preliminary data.</text>
</comment>
<dbReference type="PANTHER" id="PTHR32089">
    <property type="entry name" value="METHYL-ACCEPTING CHEMOTAXIS PROTEIN MCPB"/>
    <property type="match status" value="1"/>
</dbReference>
<reference evidence="3" key="1">
    <citation type="journal article" date="2015" name="Proc. Natl. Acad. Sci. U.S.A.">
        <title>Networks of energetic and metabolic interactions define dynamics in microbial communities.</title>
        <authorList>
            <person name="Embree M."/>
            <person name="Liu J.K."/>
            <person name="Al-Bassam M.M."/>
            <person name="Zengler K."/>
        </authorList>
    </citation>
    <scope>NUCLEOTIDE SEQUENCE</scope>
</reference>
<gene>
    <name evidence="3" type="ORF">ASZ90_019890</name>
</gene>
<feature type="domain" description="Methyl-accepting transducer" evidence="2">
    <location>
        <begin position="119"/>
        <end position="285"/>
    </location>
</feature>